<dbReference type="InterPro" id="IPR001650">
    <property type="entry name" value="Helicase_C-like"/>
</dbReference>
<evidence type="ECO:0000256" key="5">
    <source>
        <dbReference type="ARBA" id="ARBA00022840"/>
    </source>
</evidence>
<feature type="domain" description="Helicase C-terminal" evidence="8">
    <location>
        <begin position="225"/>
        <end position="386"/>
    </location>
</feature>
<dbReference type="GO" id="GO:0005524">
    <property type="term" value="F:ATP binding"/>
    <property type="evidence" value="ECO:0007669"/>
    <property type="project" value="UniProtKB-KW"/>
</dbReference>
<dbReference type="STRING" id="656061.D5GK62"/>
<dbReference type="RefSeq" id="XP_002840714.1">
    <property type="nucleotide sequence ID" value="XM_002840668.1"/>
</dbReference>
<evidence type="ECO:0000256" key="3">
    <source>
        <dbReference type="ARBA" id="ARBA00022801"/>
    </source>
</evidence>
<dbReference type="SMART" id="SM00487">
    <property type="entry name" value="DEXDc"/>
    <property type="match status" value="1"/>
</dbReference>
<evidence type="ECO:0000256" key="6">
    <source>
        <dbReference type="ARBA" id="ARBA00047984"/>
    </source>
</evidence>
<evidence type="ECO:0000313" key="9">
    <source>
        <dbReference type="EMBL" id="CAZ84905.1"/>
    </source>
</evidence>
<keyword evidence="5" id="KW-0067">ATP-binding</keyword>
<dbReference type="GO" id="GO:0003676">
    <property type="term" value="F:nucleic acid binding"/>
    <property type="evidence" value="ECO:0007669"/>
    <property type="project" value="InterPro"/>
</dbReference>
<gene>
    <name evidence="9" type="ORF">GSTUM_00009383001</name>
</gene>
<dbReference type="Pfam" id="PF00270">
    <property type="entry name" value="DEAD"/>
    <property type="match status" value="1"/>
</dbReference>
<comment type="catalytic activity">
    <reaction evidence="6">
        <text>ATP + H2O = ADP + phosphate + H(+)</text>
        <dbReference type="Rhea" id="RHEA:13065"/>
        <dbReference type="ChEBI" id="CHEBI:15377"/>
        <dbReference type="ChEBI" id="CHEBI:15378"/>
        <dbReference type="ChEBI" id="CHEBI:30616"/>
        <dbReference type="ChEBI" id="CHEBI:43474"/>
        <dbReference type="ChEBI" id="CHEBI:456216"/>
        <dbReference type="EC" id="3.6.4.13"/>
    </reaction>
</comment>
<dbReference type="InterPro" id="IPR011545">
    <property type="entry name" value="DEAD/DEAH_box_helicase_dom"/>
</dbReference>
<sequence length="386" mass="43520">MGVSDVDEPKYEVAVRFDDLQGDLYSPFYSVKRFEDLGLQDLLEGIYFMNFKKPNMIGQSQSGTGETAALVLTMLTRIDMSVSNVEALCLAPTRELAKRIQRVVQTMGQFTNVKAQFAIPNLVKRGEKIDAHIVVGTPSTVLDLIQRKQLAVELLKVFMLDEVDNMLDLQGLGEQCLRVKRNIPSTTQIALFSATCSDRVFKYMYRFAPNANRITSKNTQPSLAGIKQLCMYCRSEEDKYRVLLDLYHVLTVGSSIIFSKKRETASEIQRRMELDGHKVATLHSAQEGPDHDKAVHAFRSGKAKVLITTDAFARGIDLETVSMVVNYDLPLDQNRRPDPVAYLHRVARTGIFGRPGLSVNFVHDHESLYQVNEISTHFGTCMTRIF</sequence>
<dbReference type="InterPro" id="IPR014001">
    <property type="entry name" value="Helicase_ATP-bd"/>
</dbReference>
<evidence type="ECO:0000256" key="2">
    <source>
        <dbReference type="ARBA" id="ARBA00022741"/>
    </source>
</evidence>
<dbReference type="AlphaFoldDB" id="D5GK62"/>
<evidence type="ECO:0000259" key="7">
    <source>
        <dbReference type="PROSITE" id="PS51192"/>
    </source>
</evidence>
<protein>
    <recommendedName>
        <fullName evidence="1">RNA helicase</fullName>
        <ecNumber evidence="1">3.6.4.13</ecNumber>
    </recommendedName>
</protein>
<accession>D5GK62</accession>
<keyword evidence="2" id="KW-0547">Nucleotide-binding</keyword>
<reference evidence="9 10" key="1">
    <citation type="journal article" date="2010" name="Nature">
        <title>Perigord black truffle genome uncovers evolutionary origins and mechanisms of symbiosis.</title>
        <authorList>
            <person name="Martin F."/>
            <person name="Kohler A."/>
            <person name="Murat C."/>
            <person name="Balestrini R."/>
            <person name="Coutinho P.M."/>
            <person name="Jaillon O."/>
            <person name="Montanini B."/>
            <person name="Morin E."/>
            <person name="Noel B."/>
            <person name="Percudani R."/>
            <person name="Porcel B."/>
            <person name="Rubini A."/>
            <person name="Amicucci A."/>
            <person name="Amselem J."/>
            <person name="Anthouard V."/>
            <person name="Arcioni S."/>
            <person name="Artiguenave F."/>
            <person name="Aury J.M."/>
            <person name="Ballario P."/>
            <person name="Bolchi A."/>
            <person name="Brenna A."/>
            <person name="Brun A."/>
            <person name="Buee M."/>
            <person name="Cantarel B."/>
            <person name="Chevalier G."/>
            <person name="Couloux A."/>
            <person name="Da Silva C."/>
            <person name="Denoeud F."/>
            <person name="Duplessis S."/>
            <person name="Ghignone S."/>
            <person name="Hilselberger B."/>
            <person name="Iotti M."/>
            <person name="Marcais B."/>
            <person name="Mello A."/>
            <person name="Miranda M."/>
            <person name="Pacioni G."/>
            <person name="Quesneville H."/>
            <person name="Riccioni C."/>
            <person name="Ruotolo R."/>
            <person name="Splivallo R."/>
            <person name="Stocchi V."/>
            <person name="Tisserant E."/>
            <person name="Viscomi A.R."/>
            <person name="Zambonelli A."/>
            <person name="Zampieri E."/>
            <person name="Henrissat B."/>
            <person name="Lebrun M.H."/>
            <person name="Paolocci F."/>
            <person name="Bonfante P."/>
            <person name="Ottonello S."/>
            <person name="Wincker P."/>
        </authorList>
    </citation>
    <scope>NUCLEOTIDE SEQUENCE [LARGE SCALE GENOMIC DNA]</scope>
    <source>
        <strain evidence="9 10">Mel28</strain>
    </source>
</reference>
<dbReference type="Proteomes" id="UP000006911">
    <property type="component" value="Unassembled WGS sequence"/>
</dbReference>
<dbReference type="PANTHER" id="PTHR47958">
    <property type="entry name" value="ATP-DEPENDENT RNA HELICASE DBP3"/>
    <property type="match status" value="1"/>
</dbReference>
<dbReference type="OMA" id="REYAIME"/>
<dbReference type="GO" id="GO:0003724">
    <property type="term" value="F:RNA helicase activity"/>
    <property type="evidence" value="ECO:0007669"/>
    <property type="project" value="UniProtKB-EC"/>
</dbReference>
<evidence type="ECO:0000313" key="10">
    <source>
        <dbReference type="Proteomes" id="UP000006911"/>
    </source>
</evidence>
<dbReference type="HOGENOM" id="CLU_003041_1_0_1"/>
<dbReference type="InParanoid" id="D5GK62"/>
<dbReference type="KEGG" id="tml:GSTUM_00009383001"/>
<name>D5GK62_TUBMM</name>
<dbReference type="CDD" id="cd18787">
    <property type="entry name" value="SF2_C_DEAD"/>
    <property type="match status" value="1"/>
</dbReference>
<dbReference type="Gene3D" id="3.40.50.300">
    <property type="entry name" value="P-loop containing nucleotide triphosphate hydrolases"/>
    <property type="match status" value="2"/>
</dbReference>
<feature type="domain" description="Helicase ATP-binding" evidence="7">
    <location>
        <begin position="47"/>
        <end position="214"/>
    </location>
</feature>
<keyword evidence="10" id="KW-1185">Reference proteome</keyword>
<evidence type="ECO:0000259" key="8">
    <source>
        <dbReference type="PROSITE" id="PS51194"/>
    </source>
</evidence>
<evidence type="ECO:0000256" key="4">
    <source>
        <dbReference type="ARBA" id="ARBA00022806"/>
    </source>
</evidence>
<dbReference type="EC" id="3.6.4.13" evidence="1"/>
<dbReference type="InterPro" id="IPR027417">
    <property type="entry name" value="P-loop_NTPase"/>
</dbReference>
<dbReference type="GO" id="GO:0016787">
    <property type="term" value="F:hydrolase activity"/>
    <property type="evidence" value="ECO:0007669"/>
    <property type="project" value="UniProtKB-KW"/>
</dbReference>
<dbReference type="SUPFAM" id="SSF52540">
    <property type="entry name" value="P-loop containing nucleoside triphosphate hydrolases"/>
    <property type="match status" value="1"/>
</dbReference>
<dbReference type="PROSITE" id="PS51194">
    <property type="entry name" value="HELICASE_CTER"/>
    <property type="match status" value="1"/>
</dbReference>
<evidence type="ECO:0000256" key="1">
    <source>
        <dbReference type="ARBA" id="ARBA00012552"/>
    </source>
</evidence>
<keyword evidence="4" id="KW-0347">Helicase</keyword>
<dbReference type="SMART" id="SM00490">
    <property type="entry name" value="HELICc"/>
    <property type="match status" value="1"/>
</dbReference>
<dbReference type="GeneID" id="9186943"/>
<organism evidence="9 10">
    <name type="scientific">Tuber melanosporum (strain Mel28)</name>
    <name type="common">Perigord black truffle</name>
    <dbReference type="NCBI Taxonomy" id="656061"/>
    <lineage>
        <taxon>Eukaryota</taxon>
        <taxon>Fungi</taxon>
        <taxon>Dikarya</taxon>
        <taxon>Ascomycota</taxon>
        <taxon>Pezizomycotina</taxon>
        <taxon>Pezizomycetes</taxon>
        <taxon>Pezizales</taxon>
        <taxon>Tuberaceae</taxon>
        <taxon>Tuber</taxon>
    </lineage>
</organism>
<dbReference type="PROSITE" id="PS51192">
    <property type="entry name" value="HELICASE_ATP_BIND_1"/>
    <property type="match status" value="1"/>
</dbReference>
<keyword evidence="3" id="KW-0378">Hydrolase</keyword>
<dbReference type="eggNOG" id="KOG0332">
    <property type="taxonomic scope" value="Eukaryota"/>
</dbReference>
<dbReference type="EMBL" id="FN430336">
    <property type="protein sequence ID" value="CAZ84905.1"/>
    <property type="molecule type" value="Genomic_DNA"/>
</dbReference>
<dbReference type="Pfam" id="PF00271">
    <property type="entry name" value="Helicase_C"/>
    <property type="match status" value="1"/>
</dbReference>
<proteinExistence type="predicted"/>